<dbReference type="PANTHER" id="PTHR43394:SF1">
    <property type="entry name" value="ATP-BINDING CASSETTE SUB-FAMILY B MEMBER 10, MITOCHONDRIAL"/>
    <property type="match status" value="1"/>
</dbReference>
<dbReference type="OrthoDB" id="843962at2"/>
<dbReference type="GO" id="GO:0005886">
    <property type="term" value="C:plasma membrane"/>
    <property type="evidence" value="ECO:0007669"/>
    <property type="project" value="UniProtKB-SubCell"/>
</dbReference>
<dbReference type="CDD" id="cd18541">
    <property type="entry name" value="ABC_6TM_TmrB_like"/>
    <property type="match status" value="1"/>
</dbReference>
<dbReference type="InterPro" id="IPR039421">
    <property type="entry name" value="Type_1_exporter"/>
</dbReference>
<feature type="transmembrane region" description="Helical" evidence="9">
    <location>
        <begin position="253"/>
        <end position="278"/>
    </location>
</feature>
<evidence type="ECO:0000256" key="2">
    <source>
        <dbReference type="ARBA" id="ARBA00022448"/>
    </source>
</evidence>
<dbReference type="InterPro" id="IPR017871">
    <property type="entry name" value="ABC_transporter-like_CS"/>
</dbReference>
<dbReference type="InterPro" id="IPR036640">
    <property type="entry name" value="ABC1_TM_sf"/>
</dbReference>
<sequence>MKELKYLNKYLYHYKSYLIWGTVFVVLANIFGILPAQIVRHSFDLVSDTIGIYPLFKGTDAQDILYQTFTSVVLIYGTVIVIMALVRGVFLFLMRQTIIVMSRLIEYDLKNEIYYHYQTLPLSFYRRNNTGDLMARISEDVGHVRMYLGPAIMYGLNAVGSFVLVLIYMLIVNPTLTFYAILPLPILSVSIYYVNNLIHKRSTEIQQKLSEMSTFVQESFSGIRVLKAFVRENAFAKNFAETSNQYKIKALRLAMVNALFFPLVFGLIALSTVLTVYIGGLEVIDGTVTIGNIAEFTIYIGMLVWPVTSLGWITSMTERAAASQKRINEFLFTKTDIVSSENIDREIVGDIIFKNVSLVYPDTGIRALKNVSFEVRHGESLAILGSTGSGKSTIANLLCRLYDATEGEILIDNIDIKKYKISTLRQQIGYVPQDVFLFSDSIKTNIAFGAVKVTEEQITQAAKDADVYSNIVAFPKGFDTELGERGITLSGGQKQRVSIARAISRNPSIIILDDALSAVDTKTENTILNNLQRIMVNRTSVIISHRVSSAKLADKIIVLEDGEVVEAGSHEELMLIGGVYKEMYEKQMQGEEEVFN</sequence>
<feature type="domain" description="ABC transmembrane type-1" evidence="11">
    <location>
        <begin position="19"/>
        <end position="319"/>
    </location>
</feature>
<protein>
    <submittedName>
        <fullName evidence="12">ATP-binding cassette, subfamily B</fullName>
    </submittedName>
</protein>
<feature type="transmembrane region" description="Helical" evidence="9">
    <location>
        <begin position="298"/>
        <end position="317"/>
    </location>
</feature>
<dbReference type="InterPro" id="IPR003593">
    <property type="entry name" value="AAA+_ATPase"/>
</dbReference>
<keyword evidence="6 12" id="KW-0067">ATP-binding</keyword>
<keyword evidence="3" id="KW-1003">Cell membrane</keyword>
<proteinExistence type="predicted"/>
<feature type="transmembrane region" description="Helical" evidence="9">
    <location>
        <begin position="177"/>
        <end position="198"/>
    </location>
</feature>
<dbReference type="GO" id="GO:0005524">
    <property type="term" value="F:ATP binding"/>
    <property type="evidence" value="ECO:0007669"/>
    <property type="project" value="UniProtKB-KW"/>
</dbReference>
<dbReference type="GO" id="GO:0016887">
    <property type="term" value="F:ATP hydrolysis activity"/>
    <property type="evidence" value="ECO:0007669"/>
    <property type="project" value="InterPro"/>
</dbReference>
<evidence type="ECO:0000256" key="5">
    <source>
        <dbReference type="ARBA" id="ARBA00022741"/>
    </source>
</evidence>
<accession>A0A1I2FNV1</accession>
<evidence type="ECO:0000256" key="4">
    <source>
        <dbReference type="ARBA" id="ARBA00022692"/>
    </source>
</evidence>
<feature type="transmembrane region" description="Helical" evidence="9">
    <location>
        <begin position="73"/>
        <end position="94"/>
    </location>
</feature>
<dbReference type="AlphaFoldDB" id="A0A1I2FNV1"/>
<dbReference type="SMART" id="SM00382">
    <property type="entry name" value="AAA"/>
    <property type="match status" value="1"/>
</dbReference>
<feature type="transmembrane region" description="Helical" evidence="9">
    <location>
        <begin position="12"/>
        <end position="34"/>
    </location>
</feature>
<dbReference type="PROSITE" id="PS50929">
    <property type="entry name" value="ABC_TM1F"/>
    <property type="match status" value="1"/>
</dbReference>
<dbReference type="STRING" id="1003.SAMN04488541_101471"/>
<reference evidence="12 13" key="1">
    <citation type="submission" date="2016-10" db="EMBL/GenBank/DDBJ databases">
        <authorList>
            <person name="de Groot N.N."/>
        </authorList>
    </citation>
    <scope>NUCLEOTIDE SEQUENCE [LARGE SCALE GENOMIC DNA]</scope>
    <source>
        <strain>GEY</strain>
        <strain evidence="13">DSM 9560</strain>
    </source>
</reference>
<evidence type="ECO:0000313" key="12">
    <source>
        <dbReference type="EMBL" id="SFF06270.1"/>
    </source>
</evidence>
<dbReference type="PROSITE" id="PS00211">
    <property type="entry name" value="ABC_TRANSPORTER_1"/>
    <property type="match status" value="1"/>
</dbReference>
<dbReference type="InterPro" id="IPR011527">
    <property type="entry name" value="ABC1_TM_dom"/>
</dbReference>
<dbReference type="InterPro" id="IPR003439">
    <property type="entry name" value="ABC_transporter-like_ATP-bd"/>
</dbReference>
<keyword evidence="2" id="KW-0813">Transport</keyword>
<feature type="domain" description="ABC transporter" evidence="10">
    <location>
        <begin position="351"/>
        <end position="586"/>
    </location>
</feature>
<dbReference type="Gene3D" id="1.20.1560.10">
    <property type="entry name" value="ABC transporter type 1, transmembrane domain"/>
    <property type="match status" value="1"/>
</dbReference>
<dbReference type="SUPFAM" id="SSF52540">
    <property type="entry name" value="P-loop containing nucleoside triphosphate hydrolases"/>
    <property type="match status" value="1"/>
</dbReference>
<evidence type="ECO:0000313" key="13">
    <source>
        <dbReference type="Proteomes" id="UP000199513"/>
    </source>
</evidence>
<organism evidence="12 13">
    <name type="scientific">Thermoflexibacter ruber</name>
    <dbReference type="NCBI Taxonomy" id="1003"/>
    <lineage>
        <taxon>Bacteria</taxon>
        <taxon>Pseudomonadati</taxon>
        <taxon>Bacteroidota</taxon>
        <taxon>Cytophagia</taxon>
        <taxon>Cytophagales</taxon>
        <taxon>Thermoflexibacteraceae</taxon>
        <taxon>Thermoflexibacter</taxon>
    </lineage>
</organism>
<comment type="subcellular location">
    <subcellularLocation>
        <location evidence="1">Cell membrane</location>
        <topology evidence="1">Multi-pass membrane protein</topology>
    </subcellularLocation>
</comment>
<evidence type="ECO:0000256" key="9">
    <source>
        <dbReference type="SAM" id="Phobius"/>
    </source>
</evidence>
<dbReference type="RefSeq" id="WP_091544383.1">
    <property type="nucleotide sequence ID" value="NZ_FONY01000014.1"/>
</dbReference>
<dbReference type="EMBL" id="FONY01000014">
    <property type="protein sequence ID" value="SFF06270.1"/>
    <property type="molecule type" value="Genomic_DNA"/>
</dbReference>
<dbReference type="SUPFAM" id="SSF90123">
    <property type="entry name" value="ABC transporter transmembrane region"/>
    <property type="match status" value="1"/>
</dbReference>
<evidence type="ECO:0000256" key="8">
    <source>
        <dbReference type="ARBA" id="ARBA00023136"/>
    </source>
</evidence>
<keyword evidence="5" id="KW-0547">Nucleotide-binding</keyword>
<dbReference type="Pfam" id="PF00664">
    <property type="entry name" value="ABC_membrane"/>
    <property type="match status" value="1"/>
</dbReference>
<evidence type="ECO:0000259" key="11">
    <source>
        <dbReference type="PROSITE" id="PS50929"/>
    </source>
</evidence>
<keyword evidence="4 9" id="KW-0812">Transmembrane</keyword>
<evidence type="ECO:0000256" key="7">
    <source>
        <dbReference type="ARBA" id="ARBA00022989"/>
    </source>
</evidence>
<evidence type="ECO:0000256" key="1">
    <source>
        <dbReference type="ARBA" id="ARBA00004651"/>
    </source>
</evidence>
<evidence type="ECO:0000259" key="10">
    <source>
        <dbReference type="PROSITE" id="PS50893"/>
    </source>
</evidence>
<dbReference type="Pfam" id="PF00005">
    <property type="entry name" value="ABC_tran"/>
    <property type="match status" value="1"/>
</dbReference>
<dbReference type="FunFam" id="3.40.50.300:FF:000221">
    <property type="entry name" value="Multidrug ABC transporter ATP-binding protein"/>
    <property type="match status" value="1"/>
</dbReference>
<dbReference type="PANTHER" id="PTHR43394">
    <property type="entry name" value="ATP-DEPENDENT PERMEASE MDL1, MITOCHONDRIAL"/>
    <property type="match status" value="1"/>
</dbReference>
<evidence type="ECO:0000256" key="6">
    <source>
        <dbReference type="ARBA" id="ARBA00022840"/>
    </source>
</evidence>
<dbReference type="Proteomes" id="UP000199513">
    <property type="component" value="Unassembled WGS sequence"/>
</dbReference>
<keyword evidence="8 9" id="KW-0472">Membrane</keyword>
<feature type="transmembrane region" description="Helical" evidence="9">
    <location>
        <begin position="151"/>
        <end position="171"/>
    </location>
</feature>
<dbReference type="GO" id="GO:0015421">
    <property type="term" value="F:ABC-type oligopeptide transporter activity"/>
    <property type="evidence" value="ECO:0007669"/>
    <property type="project" value="TreeGrafter"/>
</dbReference>
<gene>
    <name evidence="12" type="ORF">SAMN04488541_101471</name>
</gene>
<keyword evidence="7 9" id="KW-1133">Transmembrane helix</keyword>
<dbReference type="PROSITE" id="PS50893">
    <property type="entry name" value="ABC_TRANSPORTER_2"/>
    <property type="match status" value="1"/>
</dbReference>
<dbReference type="InterPro" id="IPR027417">
    <property type="entry name" value="P-loop_NTPase"/>
</dbReference>
<name>A0A1I2FNV1_9BACT</name>
<keyword evidence="13" id="KW-1185">Reference proteome</keyword>
<dbReference type="Gene3D" id="3.40.50.300">
    <property type="entry name" value="P-loop containing nucleotide triphosphate hydrolases"/>
    <property type="match status" value="1"/>
</dbReference>
<evidence type="ECO:0000256" key="3">
    <source>
        <dbReference type="ARBA" id="ARBA00022475"/>
    </source>
</evidence>